<gene>
    <name evidence="6" type="ORF">BLNAU_1549</name>
</gene>
<feature type="transmembrane region" description="Helical" evidence="5">
    <location>
        <begin position="445"/>
        <end position="468"/>
    </location>
</feature>
<feature type="transmembrane region" description="Helical" evidence="5">
    <location>
        <begin position="86"/>
        <end position="108"/>
    </location>
</feature>
<dbReference type="EMBL" id="JARBJD010000006">
    <property type="protein sequence ID" value="KAK2963506.1"/>
    <property type="molecule type" value="Genomic_DNA"/>
</dbReference>
<evidence type="ECO:0000256" key="2">
    <source>
        <dbReference type="ARBA" id="ARBA00022723"/>
    </source>
</evidence>
<keyword evidence="2" id="KW-0479">Metal-binding</keyword>
<feature type="transmembrane region" description="Helical" evidence="5">
    <location>
        <begin position="1091"/>
        <end position="1114"/>
    </location>
</feature>
<dbReference type="SUPFAM" id="SSF47188">
    <property type="entry name" value="Hemerythrin-like"/>
    <property type="match status" value="1"/>
</dbReference>
<feature type="transmembrane region" description="Helical" evidence="5">
    <location>
        <begin position="46"/>
        <end position="66"/>
    </location>
</feature>
<name>A0ABQ9YIB9_9EUKA</name>
<feature type="transmembrane region" description="Helical" evidence="5">
    <location>
        <begin position="6"/>
        <end position="34"/>
    </location>
</feature>
<keyword evidence="5" id="KW-1133">Transmembrane helix</keyword>
<dbReference type="Proteomes" id="UP001281761">
    <property type="component" value="Unassembled WGS sequence"/>
</dbReference>
<accession>A0ABQ9YIB9</accession>
<keyword evidence="7" id="KW-1185">Reference proteome</keyword>
<feature type="region of interest" description="Disordered" evidence="4">
    <location>
        <begin position="788"/>
        <end position="816"/>
    </location>
</feature>
<dbReference type="InterPro" id="IPR012827">
    <property type="entry name" value="Hemerythrin_metal-bd"/>
</dbReference>
<reference evidence="6 7" key="1">
    <citation type="journal article" date="2022" name="bioRxiv">
        <title>Genomics of Preaxostyla Flagellates Illuminates Evolutionary Transitions and the Path Towards Mitochondrial Loss.</title>
        <authorList>
            <person name="Novak L.V.F."/>
            <person name="Treitli S.C."/>
            <person name="Pyrih J."/>
            <person name="Halakuc P."/>
            <person name="Pipaliya S.V."/>
            <person name="Vacek V."/>
            <person name="Brzon O."/>
            <person name="Soukal P."/>
            <person name="Eme L."/>
            <person name="Dacks J.B."/>
            <person name="Karnkowska A."/>
            <person name="Elias M."/>
            <person name="Hampl V."/>
        </authorList>
    </citation>
    <scope>NUCLEOTIDE SEQUENCE [LARGE SCALE GENOMIC DNA]</scope>
    <source>
        <strain evidence="6">NAU3</strain>
        <tissue evidence="6">Gut</tissue>
    </source>
</reference>
<keyword evidence="5" id="KW-0472">Membrane</keyword>
<evidence type="ECO:0000256" key="5">
    <source>
        <dbReference type="SAM" id="Phobius"/>
    </source>
</evidence>
<feature type="transmembrane region" description="Helical" evidence="5">
    <location>
        <begin position="652"/>
        <end position="674"/>
    </location>
</feature>
<sequence length="1329" mass="150286">MESPTAQLVITIIAFCLVFLGLLLFFIQAAFYFAEKVPHRVVSSFISIYTSLVLRPIFIPLLVLLLDPSVCMFSLQNPLAQYCHPTASTPLAIVGLILAIIYMVWNLIHTALVTTPFRSSKFFFAAQQGWVQTIILSLVCVATSMANEGSNQVQTRELFDSVNIAARGIKNNIDLHLKLRYLYHTKIMSETEVITFTDSLFVRLLNRGPFSTNPSTYLAYALFLGSHRPSQRVNIVLTRVAELFPSFTTRFVMYRYIKDIEAVETKHEDPVHVIVNTHNNSRAAQVSMTARSEEAMKHAEEGISNFVISKEMIQELLKEDPRNPAILRQYAHLVREIEGDLVTAKACLVLAENVEDVLLQEDTERHMLEIEKGMKEGAINTMDFPEGMFQGMGQLETLFPQSSPEPATRTFQQRRKTREDLGVPNALEMSIWETKEKISLRPMSLVIASIGLIVVIALLTVTFVYVLLQSHSVEPETHMIRSTIAGSVEMNFMFEMMLQTLLFTKMLTGVPADDEDILVMLNNNQEYSQESVLYLNDVLYSMLKMSEGRDDWSTEKFSWIVPIQNGADKLTVDDTMEFNLNLFDLINWIDDLLFESIGPDLDPITNRDEYLHATVTAGLTIPFAMTEEMKRLMFDSSARVEAIDSKMRTVSFSLFIVSVFIILTFIAIPPVVLFCITCSAHAKSIAHVCEQSVQQAEDMLCRFNQADNSQTMSQTESSTANEMEEIVPITPTRPKAILRRQMSIGVGMMTDARSLASLKRSEPVTPMINGEESKSLPLFPALSQASNQLSVSRKQREKIRKKERERRERAQAQTRELRKARMENERMLRIEFVESSLSDLRRHSLPTSLIVRYLVGILLIIVAMCGFFLPISLIVPRMRLYSSRVIVNEYRRVFLCQISMLGNMLVSNFTIKAGNADVIMSNTQYGTPCFTNTSNLQSIEDLQSTMSRVATAYSVLNQIFILGSEKGLLTGDDYLDGIEVASSRNFNEAITDLFTKKAVCYDDPDSDEACTQGRVDGLDFWYGIDELLQRVAEAAFILANTKPDELSITSAENNLITQLSWEDLDCGLQQMGVILEDVLDSFTETSRMMMLVLTIVFMILTIAVPIIFIFPLPFSTRKISGLTQALEKYGIVRELRSPQYPPAMETSLPAVNAIHKRIHSNLVEFYHLVNDETVMRSDKSNQSQNVLLEPLMELMVDLVEMFAIEEALMTATMFPTGAMAQHLQAHVDSFIELLKMYELVLQNKVKIDDGVIFTESWLKDHISSDDHLLGVFVVEALDKKELTAAIKKAKKKKDGFVQFPPLMGRMLLDAQIVEPEFLQQILKTNNILL</sequence>
<evidence type="ECO:0000313" key="6">
    <source>
        <dbReference type="EMBL" id="KAK2963506.1"/>
    </source>
</evidence>
<keyword evidence="5" id="KW-0812">Transmembrane</keyword>
<evidence type="ECO:0000313" key="7">
    <source>
        <dbReference type="Proteomes" id="UP001281761"/>
    </source>
</evidence>
<organism evidence="6 7">
    <name type="scientific">Blattamonas nauphoetae</name>
    <dbReference type="NCBI Taxonomy" id="2049346"/>
    <lineage>
        <taxon>Eukaryota</taxon>
        <taxon>Metamonada</taxon>
        <taxon>Preaxostyla</taxon>
        <taxon>Oxymonadida</taxon>
        <taxon>Blattamonas</taxon>
    </lineage>
</organism>
<feature type="transmembrane region" description="Helical" evidence="5">
    <location>
        <begin position="850"/>
        <end position="875"/>
    </location>
</feature>
<dbReference type="CDD" id="cd12107">
    <property type="entry name" value="Hemerythrin"/>
    <property type="match status" value="1"/>
</dbReference>
<proteinExistence type="inferred from homology"/>
<keyword evidence="3" id="KW-0408">Iron</keyword>
<evidence type="ECO:0000256" key="4">
    <source>
        <dbReference type="SAM" id="MobiDB-lite"/>
    </source>
</evidence>
<comment type="similarity">
    <text evidence="1">Belongs to the hemerythrin family.</text>
</comment>
<dbReference type="Gene3D" id="1.20.120.50">
    <property type="entry name" value="Hemerythrin-like"/>
    <property type="match status" value="1"/>
</dbReference>
<evidence type="ECO:0000256" key="3">
    <source>
        <dbReference type="ARBA" id="ARBA00023004"/>
    </source>
</evidence>
<evidence type="ECO:0000256" key="1">
    <source>
        <dbReference type="ARBA" id="ARBA00010587"/>
    </source>
</evidence>
<protein>
    <submittedName>
        <fullName evidence="6">Uncharacterized protein</fullName>
    </submittedName>
</protein>
<comment type="caution">
    <text evidence="6">The sequence shown here is derived from an EMBL/GenBank/DDBJ whole genome shotgun (WGS) entry which is preliminary data.</text>
</comment>
<dbReference type="InterPro" id="IPR035938">
    <property type="entry name" value="Hemerythrin-like_sf"/>
</dbReference>
<feature type="compositionally biased region" description="Basic and acidic residues" evidence="4">
    <location>
        <begin position="800"/>
        <end position="816"/>
    </location>
</feature>